<proteinExistence type="evidence at transcript level"/>
<gene>
    <name evidence="2" type="primary">HaRxLL109b</name>
</gene>
<reference evidence="4" key="1">
    <citation type="journal article" date="2010" name="Science">
        <title>Signatures of adaptation to obligate biotrophy in the Hyaloperonospora arabidopsidis genome.</title>
        <authorList>
            <person name="Baxter L."/>
            <person name="Tripathy S."/>
            <person name="Ishaque N."/>
            <person name="Boot N."/>
            <person name="Cabral A."/>
            <person name="Kemen E."/>
            <person name="Thines M."/>
            <person name="Ah-Fong A."/>
            <person name="Anderson R."/>
            <person name="Badejoko W."/>
            <person name="Bittner-Eddy P."/>
            <person name="Boore J.L."/>
            <person name="Chibucos M.C."/>
            <person name="Coates M."/>
            <person name="Dehal P."/>
            <person name="Delehaunty K."/>
            <person name="Dong S."/>
            <person name="Downton P."/>
            <person name="Dumas B."/>
            <person name="Fabro G."/>
            <person name="Fronick C."/>
            <person name="Fuerstenberg S.I."/>
            <person name="Fulton L."/>
            <person name="Gaulin E."/>
            <person name="Govers F."/>
            <person name="Hughes L."/>
            <person name="Humphray S."/>
            <person name="Jiang R.H."/>
            <person name="Judelson H."/>
            <person name="Kamoun S."/>
            <person name="Kyung K."/>
            <person name="Meijer H."/>
            <person name="Minx P."/>
            <person name="Morris P."/>
            <person name="Nelson J."/>
            <person name="Phuntumart V."/>
            <person name="Qutob D."/>
            <person name="Rehmany A."/>
            <person name="Rougon-Cardoso A."/>
            <person name="Ryden P."/>
            <person name="Torto-Alalibo T."/>
            <person name="Studholme D."/>
            <person name="Wang Y."/>
            <person name="Win J."/>
            <person name="Wood J."/>
            <person name="Clifton S.W."/>
            <person name="Rogers J."/>
            <person name="Van den Ackerveken G."/>
            <person name="Jones J.D."/>
            <person name="McDowell J.M."/>
            <person name="Beynon J."/>
            <person name="Tyler B.M."/>
        </authorList>
    </citation>
    <scope>NUCLEOTIDE SEQUENCE [LARGE SCALE GENOMIC DNA]</scope>
    <source>
        <strain evidence="4">Emoy2</strain>
    </source>
</reference>
<reference evidence="2" key="2">
    <citation type="journal article" date="2014" name="PLoS Pathog.">
        <title>Expression profiling during arabidopsis/downy mildew interaction reveals a highly-expressed effector that attenuates responses to salicylic acid.</title>
        <authorList>
            <person name="Asai S."/>
            <person name="Rallapalli G."/>
            <person name="Piquerez S.J.M."/>
            <person name="Caillaud M.C."/>
            <person name="Furzer O.J."/>
            <person name="Ishaque N."/>
            <person name="Wirthmueller L."/>
            <person name="Fabro G."/>
            <person name="Shirasu K."/>
            <person name="Jones J.D.G."/>
        </authorList>
    </citation>
    <scope>NUCLEOTIDE SEQUENCE</scope>
    <source>
        <strain evidence="2">Emoy2</strain>
    </source>
</reference>
<protein>
    <submittedName>
        <fullName evidence="2">RxLR effector candidate protein</fullName>
    </submittedName>
</protein>
<dbReference type="VEuPathDB" id="FungiDB:HpaG808690"/>
<name>M4BQK1_HYAAE</name>
<dbReference type="EnsemblProtists" id="HpaT808690">
    <property type="protein sequence ID" value="HpaP808690"/>
    <property type="gene ID" value="HpaG808690"/>
</dbReference>
<dbReference type="AlphaFoldDB" id="M4BQK1"/>
<keyword evidence="4" id="KW-1185">Reference proteome</keyword>
<dbReference type="Proteomes" id="UP000011713">
    <property type="component" value="Unassembled WGS sequence"/>
</dbReference>
<feature type="region of interest" description="Disordered" evidence="1">
    <location>
        <begin position="78"/>
        <end position="116"/>
    </location>
</feature>
<accession>M4BQK1</accession>
<dbReference type="EMBL" id="AB922419">
    <property type="protein sequence ID" value="BAP68995.1"/>
    <property type="molecule type" value="mRNA"/>
</dbReference>
<evidence type="ECO:0000256" key="1">
    <source>
        <dbReference type="SAM" id="MobiDB-lite"/>
    </source>
</evidence>
<evidence type="ECO:0000313" key="3">
    <source>
        <dbReference type="EnsemblProtists" id="HpaP808690"/>
    </source>
</evidence>
<dbReference type="EMBL" id="JH598573">
    <property type="status" value="NOT_ANNOTATED_CDS"/>
    <property type="molecule type" value="Genomic_DNA"/>
</dbReference>
<sequence>MKFVYLRAVLVGGTLITTDSASGLRVAEVAAPGAATDEDNAPEQLLGGSDTSVHGNEEERVDIKLIKDFPALEESASSLMKRAREEGNPAIRASRSKMGNRYPQNAEPESQRSIGGLARDLRVQRLEDELYQSIERQQFEKKLIEYQRHPNVENVQRLKDALAQFHRLQEVQNEVDQYRFKDIVDEIGRQHLQPDKQIEKQLMYEHAQYRRQQLENGLAQFPLYRQATKELADYQLQPDYQTVLDAAEEDIFTTLRPISHAELLQMWSQPHVFPDGDNRAKGLMMAFLERYKMNLTKVTEKAPSENQ</sequence>
<dbReference type="InParanoid" id="M4BQK1"/>
<feature type="region of interest" description="Disordered" evidence="1">
    <location>
        <begin position="34"/>
        <end position="57"/>
    </location>
</feature>
<dbReference type="HOGENOM" id="CLU_907479_0_0_1"/>
<evidence type="ECO:0000313" key="4">
    <source>
        <dbReference type="Proteomes" id="UP000011713"/>
    </source>
</evidence>
<evidence type="ECO:0000313" key="2">
    <source>
        <dbReference type="EMBL" id="BAP68995.1"/>
    </source>
</evidence>
<reference evidence="3" key="3">
    <citation type="submission" date="2015-06" db="UniProtKB">
        <authorList>
            <consortium name="EnsemblProtists"/>
        </authorList>
    </citation>
    <scope>IDENTIFICATION</scope>
    <source>
        <strain evidence="3">Emoy2</strain>
    </source>
</reference>
<organism evidence="3 4">
    <name type="scientific">Hyaloperonospora arabidopsidis (strain Emoy2)</name>
    <name type="common">Downy mildew agent</name>
    <name type="synonym">Peronospora arabidopsidis</name>
    <dbReference type="NCBI Taxonomy" id="559515"/>
    <lineage>
        <taxon>Eukaryota</taxon>
        <taxon>Sar</taxon>
        <taxon>Stramenopiles</taxon>
        <taxon>Oomycota</taxon>
        <taxon>Peronosporomycetes</taxon>
        <taxon>Peronosporales</taxon>
        <taxon>Peronosporaceae</taxon>
        <taxon>Hyaloperonospora</taxon>
    </lineage>
</organism>